<reference evidence="1 4" key="1">
    <citation type="submission" date="2017-09" db="EMBL/GenBank/DDBJ databases">
        <title>A single nucleotide polymorphism in the Staphylococcus aureus virulence regulator SaeR abolishes pathogenesis.</title>
        <authorList>
            <person name="Copin R.J."/>
            <person name="Sause W."/>
            <person name="Shopsin B."/>
            <person name="Torres V.J."/>
        </authorList>
    </citation>
    <scope>NUCLEOTIDE SEQUENCE [LARGE SCALE GENOMIC DNA]</scope>
    <source>
        <strain evidence="4">Newman</strain>
        <strain evidence="1">Newman_D2C</strain>
    </source>
</reference>
<dbReference type="EMBL" id="CP023391">
    <property type="protein sequence ID" value="ATC72128.1"/>
    <property type="molecule type" value="Genomic_DNA"/>
</dbReference>
<dbReference type="Proteomes" id="UP000217245">
    <property type="component" value="Chromosome"/>
</dbReference>
<evidence type="ECO:0000313" key="4">
    <source>
        <dbReference type="Proteomes" id="UP000217245"/>
    </source>
</evidence>
<evidence type="ECO:0000313" key="2">
    <source>
        <dbReference type="EMBL" id="QCT57748.1"/>
    </source>
</evidence>
<dbReference type="EMBL" id="RQTC01000010">
    <property type="protein sequence ID" value="RZH96049.1"/>
    <property type="molecule type" value="Genomic_DNA"/>
</dbReference>
<proteinExistence type="predicted"/>
<reference evidence="3 5" key="2">
    <citation type="submission" date="2018-11" db="EMBL/GenBank/DDBJ databases">
        <title>Genomic profiling of Staphylococcus species from a Poultry farm system in KwaZulu-Natal, South Africa.</title>
        <authorList>
            <person name="Amoako D.G."/>
            <person name="Somboro A.M."/>
            <person name="Abia A.L.K."/>
            <person name="Bester L.A."/>
            <person name="Essack S.Y."/>
        </authorList>
    </citation>
    <scope>NUCLEOTIDE SEQUENCE [LARGE SCALE GENOMIC DNA]</scope>
    <source>
        <strain evidence="3 5">SA9</strain>
    </source>
</reference>
<gene>
    <name evidence="1" type="ORF">CNH36_10980</name>
    <name evidence="2" type="ORF">E1948_10300</name>
    <name evidence="3" type="ORF">EIG94_00540</name>
</gene>
<reference evidence="2" key="3">
    <citation type="submission" date="2019-04" db="EMBL/GenBank/DDBJ databases">
        <title>Whole-genome sequencing of local methicillin-resistant S. aureus strain Lr2.</title>
        <authorList>
            <person name="Ullah N."/>
            <person name="Ali A."/>
        </authorList>
    </citation>
    <scope>NUCLEOTIDE SEQUENCE [LARGE SCALE GENOMIC DNA]</scope>
    <source>
        <strain evidence="2">Lr2</strain>
    </source>
</reference>
<name>A0A2I7Y3X9_STAAU</name>
<evidence type="ECO:0000313" key="1">
    <source>
        <dbReference type="EMBL" id="ATC72128.1"/>
    </source>
</evidence>
<protein>
    <submittedName>
        <fullName evidence="2">Amidase</fullName>
    </submittedName>
</protein>
<evidence type="ECO:0000313" key="3">
    <source>
        <dbReference type="EMBL" id="RZH96049.1"/>
    </source>
</evidence>
<dbReference type="EMBL" id="CP038850">
    <property type="protein sequence ID" value="QCT57748.1"/>
    <property type="molecule type" value="Genomic_DNA"/>
</dbReference>
<dbReference type="Proteomes" id="UP000293434">
    <property type="component" value="Unassembled WGS sequence"/>
</dbReference>
<accession>A0A2I7Y3X9</accession>
<evidence type="ECO:0000313" key="5">
    <source>
        <dbReference type="Proteomes" id="UP000293434"/>
    </source>
</evidence>
<dbReference type="AlphaFoldDB" id="A0A2I7Y3X9"/>
<organism evidence="2">
    <name type="scientific">Staphylococcus aureus</name>
    <dbReference type="NCBI Taxonomy" id="1280"/>
    <lineage>
        <taxon>Bacteria</taxon>
        <taxon>Bacillati</taxon>
        <taxon>Bacillota</taxon>
        <taxon>Bacilli</taxon>
        <taxon>Bacillales</taxon>
        <taxon>Staphylococcaceae</taxon>
        <taxon>Staphylococcus</taxon>
    </lineage>
</organism>
<sequence>MRCSDCNISMLLRYMYRVKGKKDINCRISVRLLGHLTGYIVHSYYIQLIIT</sequence>